<feature type="transmembrane region" description="Helical" evidence="1">
    <location>
        <begin position="12"/>
        <end position="32"/>
    </location>
</feature>
<dbReference type="OrthoDB" id="5413544at2759"/>
<dbReference type="EMBL" id="NESQ01000007">
    <property type="protein sequence ID" value="PUU83762.1"/>
    <property type="molecule type" value="Genomic_DNA"/>
</dbReference>
<accession>A0A2T7A7T2</accession>
<reference evidence="2 3" key="1">
    <citation type="submission" date="2017-04" db="EMBL/GenBank/DDBJ databases">
        <title>Draft genome sequence of Tuber borchii Vittad., a whitish edible truffle.</title>
        <authorList>
            <consortium name="DOE Joint Genome Institute"/>
            <person name="Murat C."/>
            <person name="Kuo A."/>
            <person name="Barry K.W."/>
            <person name="Clum A."/>
            <person name="Dockter R.B."/>
            <person name="Fauchery L."/>
            <person name="Iotti M."/>
            <person name="Kohler A."/>
            <person name="Labutti K."/>
            <person name="Lindquist E.A."/>
            <person name="Lipzen A."/>
            <person name="Ohm R.A."/>
            <person name="Wang M."/>
            <person name="Grigoriev I.V."/>
            <person name="Zambonelli A."/>
            <person name="Martin F.M."/>
        </authorList>
    </citation>
    <scope>NUCLEOTIDE SEQUENCE [LARGE SCALE GENOMIC DNA]</scope>
    <source>
        <strain evidence="2 3">Tbo3840</strain>
    </source>
</reference>
<organism evidence="2 3">
    <name type="scientific">Tuber borchii</name>
    <name type="common">White truffle</name>
    <dbReference type="NCBI Taxonomy" id="42251"/>
    <lineage>
        <taxon>Eukaryota</taxon>
        <taxon>Fungi</taxon>
        <taxon>Dikarya</taxon>
        <taxon>Ascomycota</taxon>
        <taxon>Pezizomycotina</taxon>
        <taxon>Pezizomycetes</taxon>
        <taxon>Pezizales</taxon>
        <taxon>Tuberaceae</taxon>
        <taxon>Tuber</taxon>
    </lineage>
</organism>
<keyword evidence="1" id="KW-0812">Transmembrane</keyword>
<evidence type="ECO:0000256" key="1">
    <source>
        <dbReference type="SAM" id="Phobius"/>
    </source>
</evidence>
<protein>
    <submittedName>
        <fullName evidence="2">Uncharacterized protein</fullName>
    </submittedName>
</protein>
<evidence type="ECO:0000313" key="2">
    <source>
        <dbReference type="EMBL" id="PUU83762.1"/>
    </source>
</evidence>
<keyword evidence="1" id="KW-1133">Transmembrane helix</keyword>
<name>A0A2T7A7T2_TUBBO</name>
<feature type="non-terminal residue" evidence="2">
    <location>
        <position position="1"/>
    </location>
</feature>
<feature type="non-terminal residue" evidence="2">
    <location>
        <position position="577"/>
    </location>
</feature>
<keyword evidence="3" id="KW-1185">Reference proteome</keyword>
<evidence type="ECO:0000313" key="3">
    <source>
        <dbReference type="Proteomes" id="UP000244722"/>
    </source>
</evidence>
<sequence>TADWISSTSSLVAAIVALLTLITVYLASIQILTRRQVYRLGLSKKSLGPWKSIVVSPSALRMQTQIRTLTLSVRLLVSKGWEPKISNPVSFELGLKGTEVDLEAGTQASWVNFLEGLGVSPEDDGDFYEIRYESELVNGIVPMHWKGRDLAAICSILGFQSTEGRPNTEKLMELPTQWRGPLGWLQFRASLDGCIVEYRRGSVIKDQLSREFHRYYIENLGVESRPFKLKSRLWQSISGMCLSDNQVISLSERCKWAEEMSDREGRVGQSMDEIGNEPMECGKELTDEEIREIMFGRNTKKMVVLYPSGGHLWVSTEGELVHSRGLEIPPDGLHEYSYIYTDEDWVGNGYRHKLGRLCMDMNLLKLMKEAVLQIEPDGFCFSPSRLLSFLVTRVWSHASLISERCPDQQCIFPIDRLEFSAGEEAKKRASGEELYHAIKLINNFKSTSRAMFTTADMELVSKASVSLRRLIGSKGKDLIWAILASPDIFDCLFDLVTHTAMEDLLDSRLACESGRFNLIPPALGGIKVELVKDGIFEGIQVVAALMDVFLNFLWIDRSWVTDVALYDTTMPQSVTMC</sequence>
<keyword evidence="1" id="KW-0472">Membrane</keyword>
<dbReference type="AlphaFoldDB" id="A0A2T7A7T2"/>
<comment type="caution">
    <text evidence="2">The sequence shown here is derived from an EMBL/GenBank/DDBJ whole genome shotgun (WGS) entry which is preliminary data.</text>
</comment>
<gene>
    <name evidence="2" type="ORF">B9Z19DRAFT_922272</name>
</gene>
<proteinExistence type="predicted"/>
<dbReference type="Proteomes" id="UP000244722">
    <property type="component" value="Unassembled WGS sequence"/>
</dbReference>